<sequence length="55" mass="5982">MGCSPAPLTGCNERGGESAVPRPRHWFWGVVAQSWPIYGEVMLASMLGNLFAQFA</sequence>
<dbReference type="Proteomes" id="UP000494365">
    <property type="component" value="Unassembled WGS sequence"/>
</dbReference>
<evidence type="ECO:0000313" key="1">
    <source>
        <dbReference type="EMBL" id="CAB3808939.1"/>
    </source>
</evidence>
<evidence type="ECO:0000313" key="2">
    <source>
        <dbReference type="Proteomes" id="UP000494365"/>
    </source>
</evidence>
<name>A0A6S7D6W6_9BURK</name>
<proteinExistence type="predicted"/>
<dbReference type="AlphaFoldDB" id="A0A6S7D6W6"/>
<reference evidence="1 2" key="1">
    <citation type="submission" date="2020-04" db="EMBL/GenBank/DDBJ databases">
        <authorList>
            <person name="De Canck E."/>
        </authorList>
    </citation>
    <scope>NUCLEOTIDE SEQUENCE [LARGE SCALE GENOMIC DNA]</scope>
    <source>
        <strain evidence="1 2">LMG 28614</strain>
    </source>
</reference>
<accession>A0A6S7D6W6</accession>
<keyword evidence="2" id="KW-1185">Reference proteome</keyword>
<protein>
    <submittedName>
        <fullName evidence="1">Uncharacterized protein</fullName>
    </submittedName>
</protein>
<organism evidence="1 2">
    <name type="scientific">Paraburkholderia ultramafica</name>
    <dbReference type="NCBI Taxonomy" id="1544867"/>
    <lineage>
        <taxon>Bacteria</taxon>
        <taxon>Pseudomonadati</taxon>
        <taxon>Pseudomonadota</taxon>
        <taxon>Betaproteobacteria</taxon>
        <taxon>Burkholderiales</taxon>
        <taxon>Burkholderiaceae</taxon>
        <taxon>Paraburkholderia</taxon>
    </lineage>
</organism>
<dbReference type="EMBL" id="CADIKK010000064">
    <property type="protein sequence ID" value="CAB3808939.1"/>
    <property type="molecule type" value="Genomic_DNA"/>
</dbReference>
<gene>
    <name evidence="1" type="ORF">LMG28614_06915</name>
</gene>